<dbReference type="Pfam" id="PF03780">
    <property type="entry name" value="Asp23"/>
    <property type="match status" value="1"/>
</dbReference>
<organism evidence="3 4">
    <name type="scientific">Lacticaseibacillus paracasei subsp. paracasei Lpp123</name>
    <dbReference type="NCBI Taxonomy" id="1256201"/>
    <lineage>
        <taxon>Bacteria</taxon>
        <taxon>Bacillati</taxon>
        <taxon>Bacillota</taxon>
        <taxon>Bacilli</taxon>
        <taxon>Lactobacillales</taxon>
        <taxon>Lactobacillaceae</taxon>
        <taxon>Lacticaseibacillus</taxon>
    </lineage>
</organism>
<name>A0A829GB48_LACPA</name>
<sequence>MDAVATPPVAASPAVTRETLMANSRLTFEDKVIEKIAALCAREIDGLLGMDGTMMDNLTETFSSGENITKGISAEVGEKQVAIDMDVFLAFDSDAQAIFKQLCEKISAQITRMTGLQLVELNLHVKDVLTKREWQKNDVEPS</sequence>
<dbReference type="PANTHER" id="PTHR34297:SF3">
    <property type="entry name" value="ALKALINE SHOCK PROTEIN 23"/>
    <property type="match status" value="1"/>
</dbReference>
<accession>A0A829GB48</accession>
<evidence type="ECO:0000313" key="4">
    <source>
        <dbReference type="Proteomes" id="UP000014316"/>
    </source>
</evidence>
<dbReference type="AlphaFoldDB" id="A0A829GB48"/>
<dbReference type="Proteomes" id="UP000014316">
    <property type="component" value="Unassembled WGS sequence"/>
</dbReference>
<reference evidence="3 4" key="1">
    <citation type="journal article" date="2013" name="PLoS ONE">
        <title>Lactobacillus paracasei comparative genomics: towards species pan-genome definition and exploitation of diversity.</title>
        <authorList>
            <person name="Smokvina T."/>
            <person name="Wels M."/>
            <person name="Polka J."/>
            <person name="Chervaux C."/>
            <person name="Brisse S."/>
            <person name="Boekhorst J."/>
            <person name="van Hylckama Vlieg J.E."/>
            <person name="Siezen R.J."/>
        </authorList>
    </citation>
    <scope>NUCLEOTIDE SEQUENCE [LARGE SCALE GENOMIC DNA]</scope>
    <source>
        <strain evidence="3 4">Lpp123</strain>
    </source>
</reference>
<evidence type="ECO:0000313" key="3">
    <source>
        <dbReference type="EMBL" id="EPC52333.1"/>
    </source>
</evidence>
<protein>
    <recommendedName>
        <fullName evidence="2">Stress response regulator gls24 homolog</fullName>
    </recommendedName>
</protein>
<evidence type="ECO:0000256" key="1">
    <source>
        <dbReference type="ARBA" id="ARBA00005721"/>
    </source>
</evidence>
<gene>
    <name evidence="3" type="ORF">Lpp123_11021</name>
</gene>
<dbReference type="InterPro" id="IPR005531">
    <property type="entry name" value="Asp23"/>
</dbReference>
<dbReference type="EMBL" id="ANJW01000655">
    <property type="protein sequence ID" value="EPC52333.1"/>
    <property type="molecule type" value="Genomic_DNA"/>
</dbReference>
<evidence type="ECO:0000256" key="2">
    <source>
        <dbReference type="ARBA" id="ARBA00039575"/>
    </source>
</evidence>
<comment type="similarity">
    <text evidence="1">Belongs to the asp23 family.</text>
</comment>
<dbReference type="PANTHER" id="PTHR34297">
    <property type="entry name" value="HYPOTHETICAL CYTOSOLIC PROTEIN-RELATED"/>
    <property type="match status" value="1"/>
</dbReference>
<proteinExistence type="inferred from homology"/>
<comment type="caution">
    <text evidence="3">The sequence shown here is derived from an EMBL/GenBank/DDBJ whole genome shotgun (WGS) entry which is preliminary data.</text>
</comment>